<dbReference type="PANTHER" id="PTHR30352">
    <property type="entry name" value="PYRUVATE FORMATE-LYASE-ACTIVATING ENZYME"/>
    <property type="match status" value="1"/>
</dbReference>
<keyword evidence="4" id="KW-0479">Metal-binding</keyword>
<keyword evidence="8" id="KW-0670">Pyruvate</keyword>
<dbReference type="NCBIfam" id="TIGR02495">
    <property type="entry name" value="NrdG2"/>
    <property type="match status" value="1"/>
</dbReference>
<reference evidence="9" key="1">
    <citation type="submission" date="2016-10" db="EMBL/GenBank/DDBJ databases">
        <authorList>
            <person name="Varghese N."/>
            <person name="Submissions S."/>
        </authorList>
    </citation>
    <scope>NUCLEOTIDE SEQUENCE [LARGE SCALE GENOMIC DNA]</scope>
    <source>
        <strain evidence="9">DSM 10002</strain>
    </source>
</reference>
<dbReference type="SFLD" id="SFLDS00029">
    <property type="entry name" value="Radical_SAM"/>
    <property type="match status" value="1"/>
</dbReference>
<dbReference type="RefSeq" id="WP_091279778.1">
    <property type="nucleotide sequence ID" value="NZ_JABAPH010000023.1"/>
</dbReference>
<dbReference type="PROSITE" id="PS51918">
    <property type="entry name" value="RADICAL_SAM"/>
    <property type="match status" value="1"/>
</dbReference>
<dbReference type="OrthoDB" id="9782387at2"/>
<sequence>MPTAVTSASDLAIAGYVPLSTIDWPGALCASVFLQGCPWSCVYCQNTELMDPRANGQVAWEDVRAFLERRRGLLDGVVFSGGEATRQPALVPAIQEVRELGFRIGLHTAGAYPARFADVVSDVDWVGLDIKASATGYRPIIGVDAGAKAWQCLDLLLADVARRRTTNQPLTYEVRTTVFPGSTVARELPDIISALRERGVENFALQEARERGTSPQFQEQAREWDLPAWRHTWEGLVAQVEQAGFTTAVIRPA</sequence>
<gene>
    <name evidence="8" type="ORF">SAMN04489737_0613</name>
</gene>
<evidence type="ECO:0000313" key="8">
    <source>
        <dbReference type="EMBL" id="SDU78786.1"/>
    </source>
</evidence>
<evidence type="ECO:0000256" key="6">
    <source>
        <dbReference type="ARBA" id="ARBA00023014"/>
    </source>
</evidence>
<dbReference type="InterPro" id="IPR013785">
    <property type="entry name" value="Aldolase_TIM"/>
</dbReference>
<dbReference type="PANTHER" id="PTHR30352:SF13">
    <property type="entry name" value="GLYCYL-RADICAL ENZYME ACTIVATING ENZYME YJJW-RELATED"/>
    <property type="match status" value="1"/>
</dbReference>
<dbReference type="SFLD" id="SFLDG01094">
    <property type="entry name" value="Uncharacterised_Radical_SAM_Su"/>
    <property type="match status" value="1"/>
</dbReference>
<dbReference type="AlphaFoldDB" id="A0A1H2LED2"/>
<keyword evidence="5" id="KW-0408">Iron</keyword>
<keyword evidence="9" id="KW-1185">Reference proteome</keyword>
<evidence type="ECO:0000256" key="5">
    <source>
        <dbReference type="ARBA" id="ARBA00023004"/>
    </source>
</evidence>
<organism evidence="8 9">
    <name type="scientific">Arcanobacterium phocae</name>
    <dbReference type="NCBI Taxonomy" id="131112"/>
    <lineage>
        <taxon>Bacteria</taxon>
        <taxon>Bacillati</taxon>
        <taxon>Actinomycetota</taxon>
        <taxon>Actinomycetes</taxon>
        <taxon>Actinomycetales</taxon>
        <taxon>Actinomycetaceae</taxon>
        <taxon>Arcanobacterium</taxon>
    </lineage>
</organism>
<evidence type="ECO:0000256" key="1">
    <source>
        <dbReference type="ARBA" id="ARBA00001966"/>
    </source>
</evidence>
<dbReference type="GO" id="GO:0046872">
    <property type="term" value="F:metal ion binding"/>
    <property type="evidence" value="ECO:0007669"/>
    <property type="project" value="UniProtKB-KW"/>
</dbReference>
<dbReference type="STRING" id="131112.SAMN04489737_0613"/>
<comment type="cofactor">
    <cofactor evidence="1">
        <name>[4Fe-4S] cluster</name>
        <dbReference type="ChEBI" id="CHEBI:49883"/>
    </cofactor>
</comment>
<evidence type="ECO:0000256" key="3">
    <source>
        <dbReference type="ARBA" id="ARBA00022691"/>
    </source>
</evidence>
<accession>A0A1H2LED2</accession>
<dbReference type="CDD" id="cd01335">
    <property type="entry name" value="Radical_SAM"/>
    <property type="match status" value="1"/>
</dbReference>
<dbReference type="SUPFAM" id="SSF102114">
    <property type="entry name" value="Radical SAM enzymes"/>
    <property type="match status" value="1"/>
</dbReference>
<dbReference type="EMBL" id="LT629804">
    <property type="protein sequence ID" value="SDU78786.1"/>
    <property type="molecule type" value="Genomic_DNA"/>
</dbReference>
<name>A0A1H2LED2_9ACTO</name>
<keyword evidence="6" id="KW-0411">Iron-sulfur</keyword>
<protein>
    <submittedName>
        <fullName evidence="8">Pyruvate formate lyase activating enzyme</fullName>
    </submittedName>
</protein>
<dbReference type="Pfam" id="PF04055">
    <property type="entry name" value="Radical_SAM"/>
    <property type="match status" value="1"/>
</dbReference>
<dbReference type="Proteomes" id="UP000214355">
    <property type="component" value="Chromosome I"/>
</dbReference>
<evidence type="ECO:0000259" key="7">
    <source>
        <dbReference type="PROSITE" id="PS51918"/>
    </source>
</evidence>
<keyword evidence="2" id="KW-0004">4Fe-4S</keyword>
<dbReference type="InterPro" id="IPR012840">
    <property type="entry name" value="NrdG2"/>
</dbReference>
<dbReference type="GO" id="GO:0016829">
    <property type="term" value="F:lyase activity"/>
    <property type="evidence" value="ECO:0007669"/>
    <property type="project" value="UniProtKB-KW"/>
</dbReference>
<feature type="domain" description="Radical SAM core" evidence="7">
    <location>
        <begin position="22"/>
        <end position="246"/>
    </location>
</feature>
<dbReference type="InterPro" id="IPR007197">
    <property type="entry name" value="rSAM"/>
</dbReference>
<evidence type="ECO:0000256" key="4">
    <source>
        <dbReference type="ARBA" id="ARBA00022723"/>
    </source>
</evidence>
<evidence type="ECO:0000256" key="2">
    <source>
        <dbReference type="ARBA" id="ARBA00022485"/>
    </source>
</evidence>
<dbReference type="Gene3D" id="3.20.20.70">
    <property type="entry name" value="Aldolase class I"/>
    <property type="match status" value="1"/>
</dbReference>
<evidence type="ECO:0000313" key="9">
    <source>
        <dbReference type="Proteomes" id="UP000214355"/>
    </source>
</evidence>
<dbReference type="GeneID" id="65344359"/>
<proteinExistence type="predicted"/>
<keyword evidence="8" id="KW-0456">Lyase</keyword>
<dbReference type="GO" id="GO:0051539">
    <property type="term" value="F:4 iron, 4 sulfur cluster binding"/>
    <property type="evidence" value="ECO:0007669"/>
    <property type="project" value="UniProtKB-KW"/>
</dbReference>
<dbReference type="InterPro" id="IPR058240">
    <property type="entry name" value="rSAM_sf"/>
</dbReference>
<keyword evidence="3" id="KW-0949">S-adenosyl-L-methionine</keyword>
<dbReference type="InterPro" id="IPR034457">
    <property type="entry name" value="Organic_radical-activating"/>
</dbReference>